<feature type="compositionally biased region" description="Polar residues" evidence="1">
    <location>
        <begin position="329"/>
        <end position="341"/>
    </location>
</feature>
<feature type="region of interest" description="Disordered" evidence="1">
    <location>
        <begin position="252"/>
        <end position="284"/>
    </location>
</feature>
<evidence type="ECO:0000256" key="2">
    <source>
        <dbReference type="SAM" id="Phobius"/>
    </source>
</evidence>
<dbReference type="Pfam" id="PF06022">
    <property type="entry name" value="Cir_Bir_Yir"/>
    <property type="match status" value="1"/>
</dbReference>
<evidence type="ECO:0000256" key="1">
    <source>
        <dbReference type="SAM" id="MobiDB-lite"/>
    </source>
</evidence>
<keyword evidence="2" id="KW-0812">Transmembrane</keyword>
<accession>A0A1D3L9K1</accession>
<organism evidence="3 4">
    <name type="scientific">Plasmodium chabaudi chabaudi</name>
    <dbReference type="NCBI Taxonomy" id="31271"/>
    <lineage>
        <taxon>Eukaryota</taxon>
        <taxon>Sar</taxon>
        <taxon>Alveolata</taxon>
        <taxon>Apicomplexa</taxon>
        <taxon>Aconoidasida</taxon>
        <taxon>Haemosporida</taxon>
        <taxon>Plasmodiidae</taxon>
        <taxon>Plasmodium</taxon>
        <taxon>Plasmodium (Vinckeia)</taxon>
    </lineage>
</organism>
<feature type="compositionally biased region" description="Low complexity" evidence="1">
    <location>
        <begin position="257"/>
        <end position="270"/>
    </location>
</feature>
<dbReference type="AlphaFoldDB" id="A0A1D3L9K1"/>
<dbReference type="EMBL" id="FMIM01000341">
    <property type="protein sequence ID" value="SCL90820.1"/>
    <property type="molecule type" value="Genomic_DNA"/>
</dbReference>
<reference evidence="3 4" key="1">
    <citation type="submission" date="2016-08" db="EMBL/GenBank/DDBJ databases">
        <authorList>
            <consortium name="Pathogen Informatics"/>
        </authorList>
    </citation>
    <scope>NUCLEOTIDE SEQUENCE [LARGE SCALE GENOMIC DNA]</scope>
    <source>
        <strain evidence="3 4">CB</strain>
    </source>
</reference>
<dbReference type="Proteomes" id="UP000195489">
    <property type="component" value="Unassembled WGS sequence"/>
</dbReference>
<keyword evidence="2" id="KW-0472">Membrane</keyword>
<protein>
    <submittedName>
        <fullName evidence="3">CIR protein</fullName>
    </submittedName>
</protein>
<feature type="transmembrane region" description="Helical" evidence="2">
    <location>
        <begin position="633"/>
        <end position="659"/>
    </location>
</feature>
<name>A0A1D3L9K1_PLACU</name>
<gene>
    <name evidence="3" type="ORF">PCHCB_000536300</name>
</gene>
<keyword evidence="2" id="KW-1133">Transmembrane helix</keyword>
<feature type="region of interest" description="Disordered" evidence="1">
    <location>
        <begin position="327"/>
        <end position="355"/>
    </location>
</feature>
<evidence type="ECO:0000313" key="4">
    <source>
        <dbReference type="Proteomes" id="UP000195489"/>
    </source>
</evidence>
<dbReference type="InterPro" id="IPR006477">
    <property type="entry name" value="Yir_bir_cir"/>
</dbReference>
<sequence>MSKEVCEAIKFADEIIVFDKKIKNYTFKNDIFKVYCPYDDRQRKGPNRKCDSGGKILGAVFVALLNFFGSVEDYEENLKNDSLSEYAILWLNSKIDRYEERLIGVDAVYDMLTRNDWFGEHYNSIKKKSDMMKLFYTYLTRLYELLKEICNTITKCNNSPNTEECEKHAKKCVQLYQGFVKEGPKYYGYCNPYCRILSNLKKDYENFRKNYTPNNLPELNLPNGISSCESLCEKKEQESKVKKPINEVSEIDTLQKNSLSSQSSNGLSGSRKNTLPGIEGHRDNSDSIKDKLVDLLNKLKGKEGESPVILRFQQYLRDSLQGLEGGSNGQHNVLSGQSSGFKSVGGIRPKQKGLRGHAKEIIGLTQGLKGEEGGISDPTHALPGLKGDIYGQSDGLNGRTYRLPGLKGDVYSQSDGLNGRTYRLPGLKGDVYGQSDGLNGRTQGLNGQEGESPVILRFKQYLRDSLSGLEGGSNWKYSVLNSHSEFENVGGISPKINGLGGYVKKTSDRTQKLKGQKGESLGILRGQSDLRYKLPGLEGDFYDQYGGLNGLMDETGGRTQGLKSQEGGSLDMEYGSPHLKNESKNNSTTLEDNVNSPRKITNLFFDNPLGYSKSNLNDVKTQRLHPIFNGNKIIYIVVAFISILIILGISYKYLSLVGVKKLKRKKKMKKIINMCVKNKIKRNLKYIIENNQRGQL</sequence>
<evidence type="ECO:0000313" key="3">
    <source>
        <dbReference type="EMBL" id="SCL90820.1"/>
    </source>
</evidence>
<proteinExistence type="predicted"/>